<evidence type="ECO:0000313" key="3">
    <source>
        <dbReference type="Proteomes" id="UP001178507"/>
    </source>
</evidence>
<dbReference type="AlphaFoldDB" id="A0AA36HXI6"/>
<gene>
    <name evidence="2" type="ORF">EVOR1521_LOCUS6060</name>
</gene>
<protein>
    <submittedName>
        <fullName evidence="2">Uncharacterized protein</fullName>
    </submittedName>
</protein>
<reference evidence="2" key="1">
    <citation type="submission" date="2023-08" db="EMBL/GenBank/DDBJ databases">
        <authorList>
            <person name="Chen Y."/>
            <person name="Shah S."/>
            <person name="Dougan E. K."/>
            <person name="Thang M."/>
            <person name="Chan C."/>
        </authorList>
    </citation>
    <scope>NUCLEOTIDE SEQUENCE</scope>
</reference>
<keyword evidence="3" id="KW-1185">Reference proteome</keyword>
<feature type="compositionally biased region" description="Basic and acidic residues" evidence="1">
    <location>
        <begin position="187"/>
        <end position="213"/>
    </location>
</feature>
<organism evidence="2 3">
    <name type="scientific">Effrenium voratum</name>
    <dbReference type="NCBI Taxonomy" id="2562239"/>
    <lineage>
        <taxon>Eukaryota</taxon>
        <taxon>Sar</taxon>
        <taxon>Alveolata</taxon>
        <taxon>Dinophyceae</taxon>
        <taxon>Suessiales</taxon>
        <taxon>Symbiodiniaceae</taxon>
        <taxon>Effrenium</taxon>
    </lineage>
</organism>
<evidence type="ECO:0000256" key="1">
    <source>
        <dbReference type="SAM" id="MobiDB-lite"/>
    </source>
</evidence>
<comment type="caution">
    <text evidence="2">The sequence shown here is derived from an EMBL/GenBank/DDBJ whole genome shotgun (WGS) entry which is preliminary data.</text>
</comment>
<feature type="compositionally biased region" description="Acidic residues" evidence="1">
    <location>
        <begin position="141"/>
        <end position="152"/>
    </location>
</feature>
<feature type="non-terminal residue" evidence="2">
    <location>
        <position position="219"/>
    </location>
</feature>
<dbReference type="EMBL" id="CAUJNA010000447">
    <property type="protein sequence ID" value="CAJ1377198.1"/>
    <property type="molecule type" value="Genomic_DNA"/>
</dbReference>
<evidence type="ECO:0000313" key="2">
    <source>
        <dbReference type="EMBL" id="CAJ1377198.1"/>
    </source>
</evidence>
<proteinExistence type="predicted"/>
<feature type="non-terminal residue" evidence="2">
    <location>
        <position position="1"/>
    </location>
</feature>
<name>A0AA36HXI6_9DINO</name>
<feature type="compositionally biased region" description="Polar residues" evidence="1">
    <location>
        <begin position="162"/>
        <end position="178"/>
    </location>
</feature>
<dbReference type="Proteomes" id="UP001178507">
    <property type="component" value="Unassembled WGS sequence"/>
</dbReference>
<feature type="region of interest" description="Disordered" evidence="1">
    <location>
        <begin position="83"/>
        <end position="219"/>
    </location>
</feature>
<accession>A0AA36HXI6</accession>
<sequence>QESTGRVLFQEVLVDQEEGDERSHIVWVVIGRTIMRCSVHSVRPLTEVEQAVEEMRNQTNPMEWKSLTDLIPQKEYVDVVHEEPTEEDEEKVDLPKQPDASTMAPAPMRRLRWKQPRMSPGIPETKEAVDVNDYQPRSLLVDDDAGMEEDTGLGDGKPLTIGGSSSARPLLQSTSSRASADEVQEPDETRQKTDHGDGSDESAKDEETLHAELFDALDE</sequence>